<evidence type="ECO:0000313" key="2">
    <source>
        <dbReference type="Proteomes" id="UP000095280"/>
    </source>
</evidence>
<keyword evidence="2" id="KW-1185">Reference proteome</keyword>
<protein>
    <submittedName>
        <fullName evidence="3">TIR domain-containing protein</fullName>
    </submittedName>
</protein>
<accession>A0A1I8F5N7</accession>
<feature type="region of interest" description="Disordered" evidence="1">
    <location>
        <begin position="19"/>
        <end position="45"/>
    </location>
</feature>
<organism evidence="2 3">
    <name type="scientific">Macrostomum lignano</name>
    <dbReference type="NCBI Taxonomy" id="282301"/>
    <lineage>
        <taxon>Eukaryota</taxon>
        <taxon>Metazoa</taxon>
        <taxon>Spiralia</taxon>
        <taxon>Lophotrochozoa</taxon>
        <taxon>Platyhelminthes</taxon>
        <taxon>Rhabditophora</taxon>
        <taxon>Macrostomorpha</taxon>
        <taxon>Macrostomida</taxon>
        <taxon>Macrostomidae</taxon>
        <taxon>Macrostomum</taxon>
    </lineage>
</organism>
<evidence type="ECO:0000313" key="3">
    <source>
        <dbReference type="WBParaSite" id="maker-unitig_21439-snap-gene-0.1-mRNA-1"/>
    </source>
</evidence>
<dbReference type="AlphaFoldDB" id="A0A1I8F5N7"/>
<name>A0A1I8F5N7_9PLAT</name>
<proteinExistence type="predicted"/>
<evidence type="ECO:0000256" key="1">
    <source>
        <dbReference type="SAM" id="MobiDB-lite"/>
    </source>
</evidence>
<reference evidence="3" key="1">
    <citation type="submission" date="2016-11" db="UniProtKB">
        <authorList>
            <consortium name="WormBaseParasite"/>
        </authorList>
    </citation>
    <scope>IDENTIFICATION</scope>
</reference>
<sequence length="148" mass="15540">TAAAASALACPRCFVQRGQPPQTPRAAGAPYPPQHSSLSGSEQQPGWYRRWRQAAPGTATLTCLQGRHSGRSAARHCLISYVRAEAAHVAVVLKDVDEIALGSDWQDALNDAVAAHGSGRNREVKLADVLGKEILVLSASSPTGHLAA</sequence>
<feature type="compositionally biased region" description="Polar residues" evidence="1">
    <location>
        <begin position="34"/>
        <end position="44"/>
    </location>
</feature>
<dbReference type="WBParaSite" id="maker-unitig_21439-snap-gene-0.1-mRNA-1">
    <property type="protein sequence ID" value="maker-unitig_21439-snap-gene-0.1-mRNA-1"/>
    <property type="gene ID" value="maker-unitig_21439-snap-gene-0.1"/>
</dbReference>
<dbReference type="Proteomes" id="UP000095280">
    <property type="component" value="Unplaced"/>
</dbReference>